<dbReference type="Proteomes" id="UP000449547">
    <property type="component" value="Unassembled WGS sequence"/>
</dbReference>
<name>A0A642ULJ4_DIURU</name>
<comment type="caution">
    <text evidence="2">The sequence shown here is derived from an EMBL/GenBank/DDBJ whole genome shotgun (WGS) entry which is preliminary data.</text>
</comment>
<dbReference type="Gene3D" id="1.20.58.1070">
    <property type="match status" value="1"/>
</dbReference>
<reference evidence="2 3" key="1">
    <citation type="submission" date="2019-07" db="EMBL/GenBank/DDBJ databases">
        <title>Genome assembly of two rare yeast pathogens: Diutina rugosa and Trichomonascus ciferrii.</title>
        <authorList>
            <person name="Mixao V."/>
            <person name="Saus E."/>
            <person name="Hansen A."/>
            <person name="Lass-Flor C."/>
            <person name="Gabaldon T."/>
        </authorList>
    </citation>
    <scope>NUCLEOTIDE SEQUENCE [LARGE SCALE GENOMIC DNA]</scope>
    <source>
        <strain evidence="2 3">CBS 613</strain>
    </source>
</reference>
<accession>A0A642ULJ4</accession>
<keyword evidence="3" id="KW-1185">Reference proteome</keyword>
<evidence type="ECO:0000313" key="3">
    <source>
        <dbReference type="Proteomes" id="UP000449547"/>
    </source>
</evidence>
<dbReference type="Pfam" id="PF04938">
    <property type="entry name" value="SIP1"/>
    <property type="match status" value="1"/>
</dbReference>
<dbReference type="VEuPathDB" id="FungiDB:DIURU_004439"/>
<dbReference type="RefSeq" id="XP_034010735.1">
    <property type="nucleotide sequence ID" value="XM_034157312.1"/>
</dbReference>
<evidence type="ECO:0000256" key="1">
    <source>
        <dbReference type="SAM" id="MobiDB-lite"/>
    </source>
</evidence>
<protein>
    <submittedName>
        <fullName evidence="2">Uncharacterized protein</fullName>
    </submittedName>
</protein>
<dbReference type="AlphaFoldDB" id="A0A642ULJ4"/>
<organism evidence="2 3">
    <name type="scientific">Diutina rugosa</name>
    <name type="common">Yeast</name>
    <name type="synonym">Candida rugosa</name>
    <dbReference type="NCBI Taxonomy" id="5481"/>
    <lineage>
        <taxon>Eukaryota</taxon>
        <taxon>Fungi</taxon>
        <taxon>Dikarya</taxon>
        <taxon>Ascomycota</taxon>
        <taxon>Saccharomycotina</taxon>
        <taxon>Pichiomycetes</taxon>
        <taxon>Debaryomycetaceae</taxon>
        <taxon>Diutina</taxon>
    </lineage>
</organism>
<dbReference type="OrthoDB" id="428895at2759"/>
<dbReference type="InterPro" id="IPR035426">
    <property type="entry name" value="Gemin2/Brr1"/>
</dbReference>
<sequence>MLSSTIPGATHPGRRTHMSQALPIDIDSDGDLGNYLRGLKARDHELQEIDDDIDAPLAPPSTATCPPSPFAKNVLQRLQQLKFTVDREQDLSILDLPVPKTPQELRNYVFENPPPPLPWFVVGISRSQVFEIVGLFTEWLSATSDDNLSVWIWTVFVRLDREMEANEMAVIRGLGKKAAQLLNEVDQSNPARFTLNMVVVVVAYYYGQLDLLADISPDQLDMPADEGGEKGNEIMGETFEP</sequence>
<dbReference type="GeneID" id="54783090"/>
<dbReference type="EMBL" id="SWFT01000130">
    <property type="protein sequence ID" value="KAA8899058.1"/>
    <property type="molecule type" value="Genomic_DNA"/>
</dbReference>
<feature type="region of interest" description="Disordered" evidence="1">
    <location>
        <begin position="1"/>
        <end position="25"/>
    </location>
</feature>
<proteinExistence type="predicted"/>
<gene>
    <name evidence="2" type="ORF">DIURU_004439</name>
</gene>
<evidence type="ECO:0000313" key="2">
    <source>
        <dbReference type="EMBL" id="KAA8899058.1"/>
    </source>
</evidence>
<dbReference type="GO" id="GO:0000387">
    <property type="term" value="P:spliceosomal snRNP assembly"/>
    <property type="evidence" value="ECO:0007669"/>
    <property type="project" value="InterPro"/>
</dbReference>